<gene>
    <name evidence="1" type="ORF">HNP92_001833</name>
</gene>
<organism evidence="1 2">
    <name type="scientific">Methanococcus maripaludis</name>
    <name type="common">Methanococcus deltae</name>
    <dbReference type="NCBI Taxonomy" id="39152"/>
    <lineage>
        <taxon>Archaea</taxon>
        <taxon>Methanobacteriati</taxon>
        <taxon>Methanobacteriota</taxon>
        <taxon>Methanomada group</taxon>
        <taxon>Methanococci</taxon>
        <taxon>Methanococcales</taxon>
        <taxon>Methanococcaceae</taxon>
        <taxon>Methanococcus</taxon>
    </lineage>
</organism>
<reference evidence="1 2" key="1">
    <citation type="submission" date="2020-08" db="EMBL/GenBank/DDBJ databases">
        <title>Genomic Encyclopedia of Type Strains, Phase IV (KMG-V): Genome sequencing to study the core and pangenomes of soil and plant-associated prokaryotes.</title>
        <authorList>
            <person name="Whitman W."/>
        </authorList>
    </citation>
    <scope>NUCLEOTIDE SEQUENCE [LARGE SCALE GENOMIC DNA]</scope>
    <source>
        <strain evidence="1 2">C11</strain>
    </source>
</reference>
<protein>
    <recommendedName>
        <fullName evidence="3">DUF3990 domain-containing protein</fullName>
    </recommendedName>
</protein>
<dbReference type="Pfam" id="PF13151">
    <property type="entry name" value="DUF3990"/>
    <property type="match status" value="1"/>
</dbReference>
<dbReference type="AlphaFoldDB" id="A0A7J9S866"/>
<dbReference type="EMBL" id="JACHEC010000004">
    <property type="protein sequence ID" value="MBB6402510.1"/>
    <property type="molecule type" value="Genomic_DNA"/>
</dbReference>
<evidence type="ECO:0000313" key="2">
    <source>
        <dbReference type="Proteomes" id="UP000536195"/>
    </source>
</evidence>
<name>A0A7J9S866_METMI</name>
<evidence type="ECO:0008006" key="3">
    <source>
        <dbReference type="Google" id="ProtNLM"/>
    </source>
</evidence>
<evidence type="ECO:0000313" key="1">
    <source>
        <dbReference type="EMBL" id="MBB6402510.1"/>
    </source>
</evidence>
<proteinExistence type="predicted"/>
<sequence length="192" mass="22370">MKNMKNLHHGTCKKHAVSIERFGTAIQNKAALDFGRGFYTTDILEKAIEWGNIKFELNRQMGRDSIGPPAVVHYSINHEVLGELKYRHLKEHEAIEYAVYCRIGRPHKLDEEHYDIIQGYVIDRGISEGTSRLRRLIATGKLSENDINKEIQNLINNVEAYPYEQIVFKTERSIRALRYDGYTKYKTPKFKL</sequence>
<dbReference type="InterPro" id="IPR025051">
    <property type="entry name" value="DUF3990"/>
</dbReference>
<comment type="caution">
    <text evidence="1">The sequence shown here is derived from an EMBL/GenBank/DDBJ whole genome shotgun (WGS) entry which is preliminary data.</text>
</comment>
<accession>A0A7J9S866</accession>
<dbReference type="SUPFAM" id="SSF56399">
    <property type="entry name" value="ADP-ribosylation"/>
    <property type="match status" value="1"/>
</dbReference>
<dbReference type="RefSeq" id="WP_184230938.1">
    <property type="nucleotide sequence ID" value="NZ_JACHEC010000004.1"/>
</dbReference>
<dbReference type="Proteomes" id="UP000536195">
    <property type="component" value="Unassembled WGS sequence"/>
</dbReference>